<dbReference type="PANTHER" id="PTHR43537">
    <property type="entry name" value="TRANSCRIPTIONAL REGULATOR, GNTR FAMILY"/>
    <property type="match status" value="1"/>
</dbReference>
<keyword evidence="3" id="KW-0804">Transcription</keyword>
<protein>
    <submittedName>
        <fullName evidence="5">GntR family transcriptional regulator</fullName>
    </submittedName>
</protein>
<gene>
    <name evidence="5" type="ORF">C5L14_18980</name>
</gene>
<sequence length="253" mass="27249">MSAFGHFQDRTGGRPLAAQPGMTTAAAVHRALRDEIVSMIRLPGEKIAEAEVAAAHAVSRTPVREALLRLADEGLVEIAARSATRVARIPAAILPDAIFVRSAVEHATARAAAHQARGSSVTLLRGLIERQRESLGAGDINAFHEADEAFHAALAMAAGRPGAWEMVQQVKTQLDRYRRLTLPEAGRMLRVVEEHGAIVDAIEAHDAEKAGRAMDHHLDGLRRSLASIRDHNPDYFSGDAAGISAAFETLLFR</sequence>
<dbReference type="OrthoDB" id="9788098at2"/>
<dbReference type="RefSeq" id="WP_105863610.1">
    <property type="nucleotide sequence ID" value="NZ_PUEJ01000006.1"/>
</dbReference>
<dbReference type="AlphaFoldDB" id="A0A2S9QAE8"/>
<feature type="domain" description="HTH gntR-type" evidence="4">
    <location>
        <begin position="22"/>
        <end position="89"/>
    </location>
</feature>
<dbReference type="SMART" id="SM00895">
    <property type="entry name" value="FCD"/>
    <property type="match status" value="1"/>
</dbReference>
<organism evidence="5 6">
    <name type="scientific">Labrys okinawensis</name>
    <dbReference type="NCBI Taxonomy" id="346911"/>
    <lineage>
        <taxon>Bacteria</taxon>
        <taxon>Pseudomonadati</taxon>
        <taxon>Pseudomonadota</taxon>
        <taxon>Alphaproteobacteria</taxon>
        <taxon>Hyphomicrobiales</taxon>
        <taxon>Xanthobacteraceae</taxon>
        <taxon>Labrys</taxon>
    </lineage>
</organism>
<dbReference type="SUPFAM" id="SSF46785">
    <property type="entry name" value="Winged helix' DNA-binding domain"/>
    <property type="match status" value="1"/>
</dbReference>
<dbReference type="EMBL" id="PUEJ01000006">
    <property type="protein sequence ID" value="PRH86316.1"/>
    <property type="molecule type" value="Genomic_DNA"/>
</dbReference>
<dbReference type="InterPro" id="IPR008920">
    <property type="entry name" value="TF_FadR/GntR_C"/>
</dbReference>
<evidence type="ECO:0000256" key="1">
    <source>
        <dbReference type="ARBA" id="ARBA00023015"/>
    </source>
</evidence>
<dbReference type="SUPFAM" id="SSF48008">
    <property type="entry name" value="GntR ligand-binding domain-like"/>
    <property type="match status" value="1"/>
</dbReference>
<dbReference type="Gene3D" id="1.20.120.530">
    <property type="entry name" value="GntR ligand-binding domain-like"/>
    <property type="match status" value="1"/>
</dbReference>
<dbReference type="InterPro" id="IPR000524">
    <property type="entry name" value="Tscrpt_reg_HTH_GntR"/>
</dbReference>
<dbReference type="SMART" id="SM00345">
    <property type="entry name" value="HTH_GNTR"/>
    <property type="match status" value="1"/>
</dbReference>
<dbReference type="PROSITE" id="PS50949">
    <property type="entry name" value="HTH_GNTR"/>
    <property type="match status" value="1"/>
</dbReference>
<accession>A0A2S9QAE8</accession>
<dbReference type="Pfam" id="PF07729">
    <property type="entry name" value="FCD"/>
    <property type="match status" value="1"/>
</dbReference>
<keyword evidence="6" id="KW-1185">Reference proteome</keyword>
<dbReference type="InterPro" id="IPR036388">
    <property type="entry name" value="WH-like_DNA-bd_sf"/>
</dbReference>
<dbReference type="PANTHER" id="PTHR43537:SF5">
    <property type="entry name" value="UXU OPERON TRANSCRIPTIONAL REGULATOR"/>
    <property type="match status" value="1"/>
</dbReference>
<keyword evidence="2" id="KW-0238">DNA-binding</keyword>
<evidence type="ECO:0000256" key="2">
    <source>
        <dbReference type="ARBA" id="ARBA00023125"/>
    </source>
</evidence>
<reference evidence="5 6" key="1">
    <citation type="submission" date="2018-02" db="EMBL/GenBank/DDBJ databases">
        <title>Whole genome sequencing of endophytic bacterium.</title>
        <authorList>
            <person name="Eedara R."/>
            <person name="Podile A.R."/>
        </authorList>
    </citation>
    <scope>NUCLEOTIDE SEQUENCE [LARGE SCALE GENOMIC DNA]</scope>
    <source>
        <strain evidence="5 6">RP1T</strain>
    </source>
</reference>
<evidence type="ECO:0000259" key="4">
    <source>
        <dbReference type="PROSITE" id="PS50949"/>
    </source>
</evidence>
<evidence type="ECO:0000313" key="5">
    <source>
        <dbReference type="EMBL" id="PRH86316.1"/>
    </source>
</evidence>
<proteinExistence type="predicted"/>
<dbReference type="GO" id="GO:0003677">
    <property type="term" value="F:DNA binding"/>
    <property type="evidence" value="ECO:0007669"/>
    <property type="project" value="UniProtKB-KW"/>
</dbReference>
<evidence type="ECO:0000256" key="3">
    <source>
        <dbReference type="ARBA" id="ARBA00023163"/>
    </source>
</evidence>
<comment type="caution">
    <text evidence="5">The sequence shown here is derived from an EMBL/GenBank/DDBJ whole genome shotgun (WGS) entry which is preliminary data.</text>
</comment>
<keyword evidence="1" id="KW-0805">Transcription regulation</keyword>
<evidence type="ECO:0000313" key="6">
    <source>
        <dbReference type="Proteomes" id="UP000237682"/>
    </source>
</evidence>
<dbReference type="InterPro" id="IPR011711">
    <property type="entry name" value="GntR_C"/>
</dbReference>
<dbReference type="InterPro" id="IPR036390">
    <property type="entry name" value="WH_DNA-bd_sf"/>
</dbReference>
<name>A0A2S9QAE8_9HYPH</name>
<dbReference type="GO" id="GO:0003700">
    <property type="term" value="F:DNA-binding transcription factor activity"/>
    <property type="evidence" value="ECO:0007669"/>
    <property type="project" value="InterPro"/>
</dbReference>
<dbReference type="Proteomes" id="UP000237682">
    <property type="component" value="Unassembled WGS sequence"/>
</dbReference>
<dbReference type="Gene3D" id="1.10.10.10">
    <property type="entry name" value="Winged helix-like DNA-binding domain superfamily/Winged helix DNA-binding domain"/>
    <property type="match status" value="1"/>
</dbReference>
<dbReference type="Pfam" id="PF00392">
    <property type="entry name" value="GntR"/>
    <property type="match status" value="1"/>
</dbReference>